<keyword evidence="4" id="KW-1185">Reference proteome</keyword>
<dbReference type="Gene3D" id="3.30.710.10">
    <property type="entry name" value="Potassium Channel Kv1.1, Chain A"/>
    <property type="match status" value="1"/>
</dbReference>
<evidence type="ECO:0000313" key="3">
    <source>
        <dbReference type="EMBL" id="CAL8113358.1"/>
    </source>
</evidence>
<dbReference type="Proteomes" id="UP001642540">
    <property type="component" value="Unassembled WGS sequence"/>
</dbReference>
<evidence type="ECO:0000256" key="1">
    <source>
        <dbReference type="SAM" id="MobiDB-lite"/>
    </source>
</evidence>
<dbReference type="SMART" id="SM00225">
    <property type="entry name" value="BTB"/>
    <property type="match status" value="1"/>
</dbReference>
<organism evidence="3 4">
    <name type="scientific">Orchesella dallaii</name>
    <dbReference type="NCBI Taxonomy" id="48710"/>
    <lineage>
        <taxon>Eukaryota</taxon>
        <taxon>Metazoa</taxon>
        <taxon>Ecdysozoa</taxon>
        <taxon>Arthropoda</taxon>
        <taxon>Hexapoda</taxon>
        <taxon>Collembola</taxon>
        <taxon>Entomobryomorpha</taxon>
        <taxon>Entomobryoidea</taxon>
        <taxon>Orchesellidae</taxon>
        <taxon>Orchesellinae</taxon>
        <taxon>Orchesella</taxon>
    </lineage>
</organism>
<dbReference type="InterPro" id="IPR000210">
    <property type="entry name" value="BTB/POZ_dom"/>
</dbReference>
<feature type="region of interest" description="Disordered" evidence="1">
    <location>
        <begin position="1"/>
        <end position="27"/>
    </location>
</feature>
<sequence>MGEERVKAEKAKMSMSNSKTDTEEPNKVVSQIHTNVVVVAWKLENFRTMHHIHSGVQGPSVEIKAASDGPVLTYCFFMELISRQLVIICKIMDYGDETNVPVRKQLYGKFEVEILNADGAVWKRQSTAHIDWRRRISYAEKLCRLGDMLNGNIFDESGTLELRITVKTFHSRSRPFPSPEVALRKVSKSVREYLPTDLKALESDETAKDIRFKTMDGVVLKAHKILLTARSPVFKAMFETDMQEGLSGFVDVGDISSKSMSVLFHYMYTGQLHEDWKDVPDEVIYGAEKYGLEGLLEYCDKMLGTICNQDNTENLLKVAQLYSLKTAESEINKLMNNEWP</sequence>
<dbReference type="SUPFAM" id="SSF54695">
    <property type="entry name" value="POZ domain"/>
    <property type="match status" value="1"/>
</dbReference>
<comment type="caution">
    <text evidence="3">The sequence shown here is derived from an EMBL/GenBank/DDBJ whole genome shotgun (WGS) entry which is preliminary data.</text>
</comment>
<proteinExistence type="predicted"/>
<dbReference type="InterPro" id="IPR011333">
    <property type="entry name" value="SKP1/BTB/POZ_sf"/>
</dbReference>
<evidence type="ECO:0000259" key="2">
    <source>
        <dbReference type="PROSITE" id="PS50097"/>
    </source>
</evidence>
<dbReference type="PROSITE" id="PS50097">
    <property type="entry name" value="BTB"/>
    <property type="match status" value="1"/>
</dbReference>
<dbReference type="PANTHER" id="PTHR46672">
    <property type="entry name" value="OS08G0495500 PROTEIN-RELATED"/>
    <property type="match status" value="1"/>
</dbReference>
<gene>
    <name evidence="3" type="ORF">ODALV1_LOCUS15990</name>
</gene>
<feature type="compositionally biased region" description="Basic and acidic residues" evidence="1">
    <location>
        <begin position="1"/>
        <end position="12"/>
    </location>
</feature>
<evidence type="ECO:0000313" key="4">
    <source>
        <dbReference type="Proteomes" id="UP001642540"/>
    </source>
</evidence>
<feature type="domain" description="BTB" evidence="2">
    <location>
        <begin position="208"/>
        <end position="276"/>
    </location>
</feature>
<dbReference type="EMBL" id="CAXLJM020000049">
    <property type="protein sequence ID" value="CAL8113358.1"/>
    <property type="molecule type" value="Genomic_DNA"/>
</dbReference>
<reference evidence="3 4" key="1">
    <citation type="submission" date="2024-08" db="EMBL/GenBank/DDBJ databases">
        <authorList>
            <person name="Cucini C."/>
            <person name="Frati F."/>
        </authorList>
    </citation>
    <scope>NUCLEOTIDE SEQUENCE [LARGE SCALE GENOMIC DNA]</scope>
</reference>
<dbReference type="CDD" id="cd18186">
    <property type="entry name" value="BTB_POZ_ZBTB_KLHL-like"/>
    <property type="match status" value="1"/>
</dbReference>
<name>A0ABP1QWJ9_9HEXA</name>
<dbReference type="Pfam" id="PF00651">
    <property type="entry name" value="BTB"/>
    <property type="match status" value="1"/>
</dbReference>
<dbReference type="InterPro" id="IPR044714">
    <property type="entry name" value="AtSIBP1-like"/>
</dbReference>
<accession>A0ABP1QWJ9</accession>
<protein>
    <recommendedName>
        <fullName evidence="2">BTB domain-containing protein</fullName>
    </recommendedName>
</protein>